<accession>A0A0D2NFE7</accession>
<sequence length="130" mass="13407">MVDVLTDRGFHVCYIREELPVPCRFDVATGAITCAREPVHRFRISFETKGVRDDVAAIEKAMELAARMAESDVAVQKDVRISHSALPDGILGVPALGAAGGDGGGGGGGVEEGERAEGRSGAAGSVGWAA</sequence>
<dbReference type="KEGG" id="mng:MNEG_4096"/>
<dbReference type="STRING" id="145388.A0A0D2NFE7"/>
<keyword evidence="3" id="KW-1185">Reference proteome</keyword>
<dbReference type="Proteomes" id="UP000054498">
    <property type="component" value="Unassembled WGS sequence"/>
</dbReference>
<dbReference type="GO" id="GO:0016301">
    <property type="term" value="F:kinase activity"/>
    <property type="evidence" value="ECO:0007669"/>
    <property type="project" value="UniProtKB-KW"/>
</dbReference>
<evidence type="ECO:0000313" key="3">
    <source>
        <dbReference type="Proteomes" id="UP000054498"/>
    </source>
</evidence>
<keyword evidence="2" id="KW-0808">Transferase</keyword>
<protein>
    <submittedName>
        <fullName evidence="2">Adenylate kinase 1</fullName>
    </submittedName>
</protein>
<proteinExistence type="predicted"/>
<dbReference type="AlphaFoldDB" id="A0A0D2NFE7"/>
<name>A0A0D2NFE7_9CHLO</name>
<evidence type="ECO:0000256" key="1">
    <source>
        <dbReference type="SAM" id="MobiDB-lite"/>
    </source>
</evidence>
<feature type="region of interest" description="Disordered" evidence="1">
    <location>
        <begin position="101"/>
        <end position="130"/>
    </location>
</feature>
<feature type="compositionally biased region" description="Gly residues" evidence="1">
    <location>
        <begin position="101"/>
        <end position="110"/>
    </location>
</feature>
<dbReference type="GeneID" id="25736974"/>
<feature type="compositionally biased region" description="Low complexity" evidence="1">
    <location>
        <begin position="119"/>
        <end position="130"/>
    </location>
</feature>
<dbReference type="OrthoDB" id="248923at2759"/>
<reference evidence="2 3" key="1">
    <citation type="journal article" date="2013" name="BMC Genomics">
        <title>Reconstruction of the lipid metabolism for the microalga Monoraphidium neglectum from its genome sequence reveals characteristics suitable for biofuel production.</title>
        <authorList>
            <person name="Bogen C."/>
            <person name="Al-Dilaimi A."/>
            <person name="Albersmeier A."/>
            <person name="Wichmann J."/>
            <person name="Grundmann M."/>
            <person name="Rupp O."/>
            <person name="Lauersen K.J."/>
            <person name="Blifernez-Klassen O."/>
            <person name="Kalinowski J."/>
            <person name="Goesmann A."/>
            <person name="Mussgnug J.H."/>
            <person name="Kruse O."/>
        </authorList>
    </citation>
    <scope>NUCLEOTIDE SEQUENCE [LARGE SCALE GENOMIC DNA]</scope>
    <source>
        <strain evidence="2 3">SAG 48.87</strain>
    </source>
</reference>
<dbReference type="RefSeq" id="XP_013902875.1">
    <property type="nucleotide sequence ID" value="XM_014047421.1"/>
</dbReference>
<keyword evidence="2" id="KW-0418">Kinase</keyword>
<gene>
    <name evidence="2" type="ORF">MNEG_4096</name>
</gene>
<evidence type="ECO:0000313" key="2">
    <source>
        <dbReference type="EMBL" id="KIZ03856.1"/>
    </source>
</evidence>
<dbReference type="EMBL" id="KK100770">
    <property type="protein sequence ID" value="KIZ03856.1"/>
    <property type="molecule type" value="Genomic_DNA"/>
</dbReference>
<organism evidence="2 3">
    <name type="scientific">Monoraphidium neglectum</name>
    <dbReference type="NCBI Taxonomy" id="145388"/>
    <lineage>
        <taxon>Eukaryota</taxon>
        <taxon>Viridiplantae</taxon>
        <taxon>Chlorophyta</taxon>
        <taxon>core chlorophytes</taxon>
        <taxon>Chlorophyceae</taxon>
        <taxon>CS clade</taxon>
        <taxon>Sphaeropleales</taxon>
        <taxon>Selenastraceae</taxon>
        <taxon>Monoraphidium</taxon>
    </lineage>
</organism>